<gene>
    <name evidence="16" type="ordered locus">RC1_3856</name>
</gene>
<dbReference type="PROSITE" id="PS52016">
    <property type="entry name" value="TONB_DEPENDENT_REC_3"/>
    <property type="match status" value="1"/>
</dbReference>
<dbReference type="STRING" id="414684.RC1_3856"/>
<protein>
    <submittedName>
        <fullName evidence="16">TonB-dependent hemoglobin</fullName>
    </submittedName>
</protein>
<dbReference type="CDD" id="cd01347">
    <property type="entry name" value="ligand_gated_channel"/>
    <property type="match status" value="1"/>
</dbReference>
<evidence type="ECO:0000256" key="1">
    <source>
        <dbReference type="ARBA" id="ARBA00004571"/>
    </source>
</evidence>
<evidence type="ECO:0000313" key="16">
    <source>
        <dbReference type="EMBL" id="ACJ01199.1"/>
    </source>
</evidence>
<dbReference type="InterPro" id="IPR010949">
    <property type="entry name" value="TonB_Hb/transfer/lactofer_rcpt"/>
</dbReference>
<dbReference type="AlphaFoldDB" id="B6IY25"/>
<keyword evidence="7 12" id="KW-0798">TonB box</keyword>
<keyword evidence="4 10" id="KW-1134">Transmembrane beta strand</keyword>
<dbReference type="PROSITE" id="PS01156">
    <property type="entry name" value="TONB_DEPENDENT_REC_2"/>
    <property type="match status" value="1"/>
</dbReference>
<organism evidence="16 17">
    <name type="scientific">Rhodospirillum centenum (strain ATCC 51521 / SW)</name>
    <dbReference type="NCBI Taxonomy" id="414684"/>
    <lineage>
        <taxon>Bacteria</taxon>
        <taxon>Pseudomonadati</taxon>
        <taxon>Pseudomonadota</taxon>
        <taxon>Alphaproteobacteria</taxon>
        <taxon>Rhodospirillales</taxon>
        <taxon>Rhodospirillaceae</taxon>
        <taxon>Rhodospirillum</taxon>
    </lineage>
</organism>
<keyword evidence="3 10" id="KW-0813">Transport</keyword>
<evidence type="ECO:0000256" key="6">
    <source>
        <dbReference type="ARBA" id="ARBA00022729"/>
    </source>
</evidence>
<reference evidence="16 17" key="1">
    <citation type="journal article" date="2010" name="BMC Genomics">
        <title>Metabolic flexibility revealed in the genome of the cyst-forming alpha-1 proteobacterium Rhodospirillum centenum.</title>
        <authorList>
            <person name="Lu Y.K."/>
            <person name="Marden J."/>
            <person name="Han M."/>
            <person name="Swingley W.D."/>
            <person name="Mastrian S.D."/>
            <person name="Chowdhury S.R."/>
            <person name="Hao J."/>
            <person name="Helmy T."/>
            <person name="Kim S."/>
            <person name="Kurdoglu A.A."/>
            <person name="Matthies H.J."/>
            <person name="Rollo D."/>
            <person name="Stothard P."/>
            <person name="Blankenship R.E."/>
            <person name="Bauer C.E."/>
            <person name="Touchman J.W."/>
        </authorList>
    </citation>
    <scope>NUCLEOTIDE SEQUENCE [LARGE SCALE GENOMIC DNA]</scope>
    <source>
        <strain evidence="17">ATCC 51521 / SW</strain>
    </source>
</reference>
<dbReference type="GO" id="GO:0009279">
    <property type="term" value="C:cell outer membrane"/>
    <property type="evidence" value="ECO:0007669"/>
    <property type="project" value="UniProtKB-SubCell"/>
</dbReference>
<dbReference type="InterPro" id="IPR000531">
    <property type="entry name" value="Beta-barrel_TonB"/>
</dbReference>
<feature type="chain" id="PRO_5002846900" evidence="13">
    <location>
        <begin position="34"/>
        <end position="692"/>
    </location>
</feature>
<dbReference type="InterPro" id="IPR010917">
    <property type="entry name" value="TonB_rcpt_CS"/>
</dbReference>
<dbReference type="InterPro" id="IPR012910">
    <property type="entry name" value="Plug_dom"/>
</dbReference>
<evidence type="ECO:0000256" key="7">
    <source>
        <dbReference type="ARBA" id="ARBA00023077"/>
    </source>
</evidence>
<evidence type="ECO:0000256" key="8">
    <source>
        <dbReference type="ARBA" id="ARBA00023136"/>
    </source>
</evidence>
<feature type="signal peptide" evidence="13">
    <location>
        <begin position="1"/>
        <end position="33"/>
    </location>
</feature>
<dbReference type="HOGENOM" id="CLU_008287_19_3_5"/>
<dbReference type="KEGG" id="rce:RC1_3856"/>
<dbReference type="InterPro" id="IPR011276">
    <property type="entry name" value="TonB_haem/Hb_rcpt"/>
</dbReference>
<comment type="similarity">
    <text evidence="2 10 12">Belongs to the TonB-dependent receptor family.</text>
</comment>
<dbReference type="Pfam" id="PF00593">
    <property type="entry name" value="TonB_dep_Rec_b-barrel"/>
    <property type="match status" value="1"/>
</dbReference>
<dbReference type="RefSeq" id="WP_012568972.1">
    <property type="nucleotide sequence ID" value="NC_011420.2"/>
</dbReference>
<dbReference type="GO" id="GO:0044718">
    <property type="term" value="P:siderophore transmembrane transport"/>
    <property type="evidence" value="ECO:0007669"/>
    <property type="project" value="TreeGrafter"/>
</dbReference>
<evidence type="ECO:0000259" key="14">
    <source>
        <dbReference type="Pfam" id="PF00593"/>
    </source>
</evidence>
<dbReference type="Gene3D" id="2.170.130.10">
    <property type="entry name" value="TonB-dependent receptor, plug domain"/>
    <property type="match status" value="1"/>
</dbReference>
<evidence type="ECO:0000256" key="12">
    <source>
        <dbReference type="RuleBase" id="RU003357"/>
    </source>
</evidence>
<dbReference type="SUPFAM" id="SSF56935">
    <property type="entry name" value="Porins"/>
    <property type="match status" value="1"/>
</dbReference>
<keyword evidence="6 13" id="KW-0732">Signal</keyword>
<evidence type="ECO:0000313" key="17">
    <source>
        <dbReference type="Proteomes" id="UP000001591"/>
    </source>
</evidence>
<evidence type="ECO:0000256" key="9">
    <source>
        <dbReference type="ARBA" id="ARBA00023237"/>
    </source>
</evidence>
<dbReference type="InterPro" id="IPR037066">
    <property type="entry name" value="Plug_dom_sf"/>
</dbReference>
<evidence type="ECO:0000256" key="10">
    <source>
        <dbReference type="PROSITE-ProRule" id="PRU01360"/>
    </source>
</evidence>
<dbReference type="PANTHER" id="PTHR30069">
    <property type="entry name" value="TONB-DEPENDENT OUTER MEMBRANE RECEPTOR"/>
    <property type="match status" value="1"/>
</dbReference>
<dbReference type="Pfam" id="PF07715">
    <property type="entry name" value="Plug"/>
    <property type="match status" value="1"/>
</dbReference>
<evidence type="ECO:0000256" key="13">
    <source>
        <dbReference type="SAM" id="SignalP"/>
    </source>
</evidence>
<evidence type="ECO:0000256" key="4">
    <source>
        <dbReference type="ARBA" id="ARBA00022452"/>
    </source>
</evidence>
<feature type="domain" description="TonB-dependent receptor plug" evidence="15">
    <location>
        <begin position="73"/>
        <end position="176"/>
    </location>
</feature>
<keyword evidence="9 10" id="KW-0998">Cell outer membrane</keyword>
<keyword evidence="17" id="KW-1185">Reference proteome</keyword>
<evidence type="ECO:0000256" key="2">
    <source>
        <dbReference type="ARBA" id="ARBA00009810"/>
    </source>
</evidence>
<sequence length="692" mass="75085">MSVRRLRRSTALAPLLTLAIAFVPGALVPAAAAAQSGGTAPADPAASPPAEDEPVIRLKRITVTATRTPRPAIEVPAAITVIDEEEILRRQAQSLDDLLRDVPGLEMAGGPRTTAEQPSIRGLGDERILIRLDGARQNFQAGHKGRTFLDPSLLKQVDVLRGPASALYGSGALGGVIALTTKDPADLLKDGDKAGGRARLSWQDNGDEFVASLTGYGAPSDTVGLLASATYRNSGDVDSGSDLSIPYTGDDLVSGLVKMDWAVQPDHRLRLSWQGYRNDQDLPSAPDTDDLSILVDRITRQDTATLAYEGQSGPWFDMRGTVYWTRTKLDEDRIGQPRADDTELETIGVDLANTSRFTAGPAAVALTYGIEAYRDEQRGTRDGGPRPQFPDADSEVLGLFAQAETVFAERFTLTPAIRYDRFDQSADGQEGRTDSEVSPSLRAAFDATPWMTLYASYATAFRSPSLTELYNSGLHFPGVCPIPGRPCIIPNNFFVPNPDLEPESGATVEIGGNLDFDDVFLARDRLLLKAALFRNDVDDFIEQAVLISQGQTTRRNVQDAIIKGMEVELTYDSPTWFGSVSGSLLRGEDDDTGLSLDSIPADRLVLTAGRTLPEYDLSAGWRTTLADEQDRVASAEPTAGYVIHDLFVVWQPREALRLDLGIDNIFDKAYRRHLSSIPERGRTFKVAAGVSF</sequence>
<dbReference type="Proteomes" id="UP000001591">
    <property type="component" value="Chromosome"/>
</dbReference>
<dbReference type="InterPro" id="IPR039426">
    <property type="entry name" value="TonB-dep_rcpt-like"/>
</dbReference>
<keyword evidence="8 10" id="KW-0472">Membrane</keyword>
<keyword evidence="5 10" id="KW-0812">Transmembrane</keyword>
<evidence type="ECO:0000256" key="11">
    <source>
        <dbReference type="PROSITE-ProRule" id="PRU10144"/>
    </source>
</evidence>
<evidence type="ECO:0000256" key="5">
    <source>
        <dbReference type="ARBA" id="ARBA00022692"/>
    </source>
</evidence>
<dbReference type="NCBIfam" id="TIGR01785">
    <property type="entry name" value="TonB-hemin"/>
    <property type="match status" value="1"/>
</dbReference>
<comment type="subcellular location">
    <subcellularLocation>
        <location evidence="1 10">Cell outer membrane</location>
        <topology evidence="1 10">Multi-pass membrane protein</topology>
    </subcellularLocation>
</comment>
<dbReference type="EMBL" id="CP000613">
    <property type="protein sequence ID" value="ACJ01199.1"/>
    <property type="molecule type" value="Genomic_DNA"/>
</dbReference>
<dbReference type="Gene3D" id="2.40.170.20">
    <property type="entry name" value="TonB-dependent receptor, beta-barrel domain"/>
    <property type="match status" value="1"/>
</dbReference>
<evidence type="ECO:0000259" key="15">
    <source>
        <dbReference type="Pfam" id="PF07715"/>
    </source>
</evidence>
<dbReference type="GO" id="GO:0015344">
    <property type="term" value="F:siderophore uptake transmembrane transporter activity"/>
    <property type="evidence" value="ECO:0007669"/>
    <property type="project" value="TreeGrafter"/>
</dbReference>
<dbReference type="PANTHER" id="PTHR30069:SF41">
    <property type="entry name" value="HEME_HEMOPEXIN UTILIZATION PROTEIN C"/>
    <property type="match status" value="1"/>
</dbReference>
<evidence type="ECO:0000256" key="3">
    <source>
        <dbReference type="ARBA" id="ARBA00022448"/>
    </source>
</evidence>
<proteinExistence type="inferred from homology"/>
<dbReference type="NCBIfam" id="TIGR01786">
    <property type="entry name" value="TonB-hemlactrns"/>
    <property type="match status" value="1"/>
</dbReference>
<feature type="short sequence motif" description="TonB C-terminal box" evidence="11">
    <location>
        <begin position="675"/>
        <end position="692"/>
    </location>
</feature>
<name>B6IY25_RHOCS</name>
<dbReference type="InterPro" id="IPR036942">
    <property type="entry name" value="Beta-barrel_TonB_sf"/>
</dbReference>
<dbReference type="GO" id="GO:0015232">
    <property type="term" value="F:heme transmembrane transporter activity"/>
    <property type="evidence" value="ECO:0007669"/>
    <property type="project" value="InterPro"/>
</dbReference>
<dbReference type="eggNOG" id="COG4771">
    <property type="taxonomic scope" value="Bacteria"/>
</dbReference>
<feature type="domain" description="TonB-dependent receptor-like beta-barrel" evidence="14">
    <location>
        <begin position="268"/>
        <end position="665"/>
    </location>
</feature>
<accession>B6IY25</accession>